<sequence>MRNSIKKKPFDNLNLKTIRKEASLVCDVYNQLSPIKLREKDLLNSFAKSFGYKSWDQIVSVNKSRRYYLPFSFHIRCHVVAIIKDLMQELPKHVEKNALIIAVSLKELSVTSVKNIFQFDMTCPIEGKTTLYWFTDNLNSPLKYLAESPKAAILRREGIFFKYFKTLWPELSAWLQRKFDLQNNYVLMFGEAIWWRYCDHLSANFLQDDIGHWEIDFVNKDIKRTCYNPISVPSKGSSYAESLQFDEYGLFDLEPPPLDERLSLEQDLMRCLYHWKSLPHVSDIRITFSGKYEYELEPSLRTLLCDFLAHHNQEVEAKRKQLTKLDLTGTYSSFEERVVRHEGKTKVYNEPWIEKSELEKIKKINELIHSELINQSMLQPRAVIEAIDNYKRAFYRF</sequence>
<evidence type="ECO:0008006" key="3">
    <source>
        <dbReference type="Google" id="ProtNLM"/>
    </source>
</evidence>
<geneLocation type="plasmid" evidence="2">
    <name>pamcp48-600</name>
</geneLocation>
<proteinExistence type="predicted"/>
<keyword evidence="1" id="KW-0614">Plasmid</keyword>
<dbReference type="RefSeq" id="WP_071960827.1">
    <property type="nucleotide sequence ID" value="NZ_CP018025.1"/>
</dbReference>
<accession>A0AAC9JEM7</accession>
<organism evidence="1 2">
    <name type="scientific">Alteromonas mediterranea</name>
    <dbReference type="NCBI Taxonomy" id="314275"/>
    <lineage>
        <taxon>Bacteria</taxon>
        <taxon>Pseudomonadati</taxon>
        <taxon>Pseudomonadota</taxon>
        <taxon>Gammaproteobacteria</taxon>
        <taxon>Alteromonadales</taxon>
        <taxon>Alteromonadaceae</taxon>
        <taxon>Alteromonas/Salinimonas group</taxon>
        <taxon>Alteromonas</taxon>
    </lineage>
</organism>
<name>A0AAC9JEM7_9ALTE</name>
<evidence type="ECO:0000313" key="1">
    <source>
        <dbReference type="EMBL" id="APD92214.1"/>
    </source>
</evidence>
<gene>
    <name evidence="1" type="ORF">BM524_20070</name>
</gene>
<dbReference type="AlphaFoldDB" id="A0AAC9JEM7"/>
<protein>
    <recommendedName>
        <fullName evidence="3">DUF4123 domain-containing protein</fullName>
    </recommendedName>
</protein>
<evidence type="ECO:0000313" key="2">
    <source>
        <dbReference type="Proteomes" id="UP000182101"/>
    </source>
</evidence>
<dbReference type="EMBL" id="CP018025">
    <property type="protein sequence ID" value="APD92214.1"/>
    <property type="molecule type" value="Genomic_DNA"/>
</dbReference>
<reference evidence="1 2" key="1">
    <citation type="submission" date="2016-11" db="EMBL/GenBank/DDBJ databases">
        <title>Networking in microbes: conjugative elements and plasmids in the genus Alteromonas.</title>
        <authorList>
            <person name="Lopez-Perez M."/>
            <person name="Ramon-Marco N."/>
            <person name="Rodriguez-Valera F."/>
        </authorList>
    </citation>
    <scope>NUCLEOTIDE SEQUENCE [LARGE SCALE GENOMIC DNA]</scope>
    <source>
        <strain evidence="1 2">CP48</strain>
        <plasmid evidence="2">pamcp48-600</plasmid>
    </source>
</reference>
<dbReference type="Proteomes" id="UP000182101">
    <property type="component" value="Plasmid pAMCP48-600"/>
</dbReference>